<dbReference type="RefSeq" id="WP_242937816.1">
    <property type="nucleotide sequence ID" value="NZ_CP094326.1"/>
</dbReference>
<sequence length="221" mass="24822">MLLEVSGLTKSFGQKPIISDISFTCKTAEILGVFGKNGSGKSTLLKTIYGTLNANSINISIDGKSISPKNIIPSKLISYLPQGSFLPKELKVRHAIPLFYKGDKQDKIFYAPRVSSFENKKTGQLSMGELRYLETLLIAHLGHPFLLLDEPFSMVEPLFKELIKELFLELKSKKGIIVTDHYYRDVLEITDRNFLLREGKKIDINNTSDLTTNGYLNSEDS</sequence>
<dbReference type="SMART" id="SM00382">
    <property type="entry name" value="AAA"/>
    <property type="match status" value="1"/>
</dbReference>
<dbReference type="InterPro" id="IPR027417">
    <property type="entry name" value="P-loop_NTPase"/>
</dbReference>
<feature type="domain" description="ABC transporter" evidence="3">
    <location>
        <begin position="3"/>
        <end position="220"/>
    </location>
</feature>
<keyword evidence="1" id="KW-0547">Nucleotide-binding</keyword>
<evidence type="ECO:0000259" key="3">
    <source>
        <dbReference type="PROSITE" id="PS50893"/>
    </source>
</evidence>
<dbReference type="InterPro" id="IPR003593">
    <property type="entry name" value="AAA+_ATPase"/>
</dbReference>
<proteinExistence type="predicted"/>
<dbReference type="Pfam" id="PF00005">
    <property type="entry name" value="ABC_tran"/>
    <property type="match status" value="1"/>
</dbReference>
<gene>
    <name evidence="4" type="ORF">MQE36_03650</name>
</gene>
<dbReference type="GO" id="GO:0005524">
    <property type="term" value="F:ATP binding"/>
    <property type="evidence" value="ECO:0007669"/>
    <property type="project" value="UniProtKB-KW"/>
</dbReference>
<protein>
    <submittedName>
        <fullName evidence="4">ATP-binding cassette domain-containing protein</fullName>
    </submittedName>
</protein>
<dbReference type="PROSITE" id="PS50893">
    <property type="entry name" value="ABC_TRANSPORTER_2"/>
    <property type="match status" value="1"/>
</dbReference>
<dbReference type="SUPFAM" id="SSF52540">
    <property type="entry name" value="P-loop containing nucleoside triphosphate hydrolases"/>
    <property type="match status" value="1"/>
</dbReference>
<dbReference type="Proteomes" id="UP000829476">
    <property type="component" value="Chromosome"/>
</dbReference>
<evidence type="ECO:0000313" key="4">
    <source>
        <dbReference type="EMBL" id="UNY99443.1"/>
    </source>
</evidence>
<dbReference type="PANTHER" id="PTHR43038">
    <property type="entry name" value="ATP-BINDING CASSETTE, SUB-FAMILY H, MEMBER 1"/>
    <property type="match status" value="1"/>
</dbReference>
<dbReference type="Gene3D" id="3.40.50.300">
    <property type="entry name" value="P-loop containing nucleotide triphosphate hydrolases"/>
    <property type="match status" value="1"/>
</dbReference>
<name>A0ABY3YP14_9FLAO</name>
<evidence type="ECO:0000313" key="5">
    <source>
        <dbReference type="Proteomes" id="UP000829476"/>
    </source>
</evidence>
<dbReference type="EMBL" id="CP094326">
    <property type="protein sequence ID" value="UNY99443.1"/>
    <property type="molecule type" value="Genomic_DNA"/>
</dbReference>
<evidence type="ECO:0000256" key="2">
    <source>
        <dbReference type="ARBA" id="ARBA00022840"/>
    </source>
</evidence>
<organism evidence="4 5">
    <name type="scientific">Zhouia spongiae</name>
    <dbReference type="NCBI Taxonomy" id="2202721"/>
    <lineage>
        <taxon>Bacteria</taxon>
        <taxon>Pseudomonadati</taxon>
        <taxon>Bacteroidota</taxon>
        <taxon>Flavobacteriia</taxon>
        <taxon>Flavobacteriales</taxon>
        <taxon>Flavobacteriaceae</taxon>
        <taxon>Zhouia</taxon>
    </lineage>
</organism>
<dbReference type="InterPro" id="IPR003439">
    <property type="entry name" value="ABC_transporter-like_ATP-bd"/>
</dbReference>
<evidence type="ECO:0000256" key="1">
    <source>
        <dbReference type="ARBA" id="ARBA00022741"/>
    </source>
</evidence>
<accession>A0ABY3YP14</accession>
<dbReference type="PANTHER" id="PTHR43038:SF3">
    <property type="entry name" value="ABC TRANSPORTER G FAMILY MEMBER 20 ISOFORM X1"/>
    <property type="match status" value="1"/>
</dbReference>
<keyword evidence="5" id="KW-1185">Reference proteome</keyword>
<keyword evidence="2 4" id="KW-0067">ATP-binding</keyword>
<reference evidence="4 5" key="1">
    <citation type="journal article" date="2018" name="Int. J. Syst. Evol. Microbiol.">
        <title>Zhouia spongiae sp. nov., isolated from a marine sponge.</title>
        <authorList>
            <person name="Zhuang L."/>
            <person name="Lin B."/>
            <person name="Qin F."/>
            <person name="Luo L."/>
        </authorList>
    </citation>
    <scope>NUCLEOTIDE SEQUENCE [LARGE SCALE GENOMIC DNA]</scope>
    <source>
        <strain evidence="4 5">HN-Y44</strain>
    </source>
</reference>